<dbReference type="AlphaFoldDB" id="A0A7S4P2Z7"/>
<name>A0A7S4P2Z7_GUITH</name>
<dbReference type="PRINTS" id="PR00014">
    <property type="entry name" value="FNTYPEIII"/>
</dbReference>
<keyword evidence="3" id="KW-0472">Membrane</keyword>
<evidence type="ECO:0000259" key="4">
    <source>
        <dbReference type="PROSITE" id="PS50853"/>
    </source>
</evidence>
<dbReference type="InterPro" id="IPR036116">
    <property type="entry name" value="FN3_sf"/>
</dbReference>
<evidence type="ECO:0000313" key="5">
    <source>
        <dbReference type="EMBL" id="CAE2322163.1"/>
    </source>
</evidence>
<feature type="domain" description="Fibronectin type-III" evidence="4">
    <location>
        <begin position="411"/>
        <end position="508"/>
    </location>
</feature>
<dbReference type="InterPro" id="IPR050964">
    <property type="entry name" value="Striated_Muscle_Regulatory"/>
</dbReference>
<reference evidence="5" key="1">
    <citation type="submission" date="2021-01" db="EMBL/GenBank/DDBJ databases">
        <authorList>
            <person name="Corre E."/>
            <person name="Pelletier E."/>
            <person name="Niang G."/>
            <person name="Scheremetjew M."/>
            <person name="Finn R."/>
            <person name="Kale V."/>
            <person name="Holt S."/>
            <person name="Cochrane G."/>
            <person name="Meng A."/>
            <person name="Brown T."/>
            <person name="Cohen L."/>
        </authorList>
    </citation>
    <scope>NUCLEOTIDE SEQUENCE</scope>
    <source>
        <strain evidence="5">CCMP 2712</strain>
    </source>
</reference>
<dbReference type="PROSITE" id="PS50853">
    <property type="entry name" value="FN3"/>
    <property type="match status" value="9"/>
</dbReference>
<feature type="domain" description="Fibronectin type-III" evidence="4">
    <location>
        <begin position="1041"/>
        <end position="1132"/>
    </location>
</feature>
<accession>A0A7S4P2Z7</accession>
<dbReference type="CDD" id="cd00063">
    <property type="entry name" value="FN3"/>
    <property type="match status" value="9"/>
</dbReference>
<dbReference type="PANTHER" id="PTHR13817">
    <property type="entry name" value="TITIN"/>
    <property type="match status" value="1"/>
</dbReference>
<feature type="domain" description="Fibronectin type-III" evidence="4">
    <location>
        <begin position="924"/>
        <end position="1028"/>
    </location>
</feature>
<evidence type="ECO:0000256" key="3">
    <source>
        <dbReference type="SAM" id="Phobius"/>
    </source>
</evidence>
<feature type="compositionally biased region" description="Basic and acidic residues" evidence="2">
    <location>
        <begin position="20"/>
        <end position="52"/>
    </location>
</feature>
<feature type="domain" description="Fibronectin type-III" evidence="4">
    <location>
        <begin position="708"/>
        <end position="805"/>
    </location>
</feature>
<dbReference type="SUPFAM" id="SSF49265">
    <property type="entry name" value="Fibronectin type III"/>
    <property type="match status" value="5"/>
</dbReference>
<dbReference type="EMBL" id="HBKN01035865">
    <property type="protein sequence ID" value="CAE2322163.1"/>
    <property type="molecule type" value="Transcribed_RNA"/>
</dbReference>
<feature type="domain" description="Fibronectin type-III" evidence="4">
    <location>
        <begin position="512"/>
        <end position="608"/>
    </location>
</feature>
<dbReference type="InterPro" id="IPR003961">
    <property type="entry name" value="FN3_dom"/>
</dbReference>
<evidence type="ECO:0000256" key="1">
    <source>
        <dbReference type="ARBA" id="ARBA00022737"/>
    </source>
</evidence>
<organism evidence="5">
    <name type="scientific">Guillardia theta</name>
    <name type="common">Cryptophyte</name>
    <name type="synonym">Cryptomonas phi</name>
    <dbReference type="NCBI Taxonomy" id="55529"/>
    <lineage>
        <taxon>Eukaryota</taxon>
        <taxon>Cryptophyceae</taxon>
        <taxon>Pyrenomonadales</taxon>
        <taxon>Geminigeraceae</taxon>
        <taxon>Guillardia</taxon>
    </lineage>
</organism>
<dbReference type="Pfam" id="PF00041">
    <property type="entry name" value="fn3"/>
    <property type="match status" value="8"/>
</dbReference>
<evidence type="ECO:0000256" key="2">
    <source>
        <dbReference type="SAM" id="MobiDB-lite"/>
    </source>
</evidence>
<keyword evidence="3" id="KW-0812">Transmembrane</keyword>
<feature type="domain" description="Fibronectin type-III" evidence="4">
    <location>
        <begin position="809"/>
        <end position="915"/>
    </location>
</feature>
<feature type="domain" description="Fibronectin type-III" evidence="4">
    <location>
        <begin position="313"/>
        <end position="408"/>
    </location>
</feature>
<keyword evidence="3" id="KW-1133">Transmembrane helix</keyword>
<protein>
    <recommendedName>
        <fullName evidence="4">Fibronectin type-III domain-containing protein</fullName>
    </recommendedName>
</protein>
<gene>
    <name evidence="5" type="ORF">GTHE00462_LOCUS27992</name>
</gene>
<feature type="region of interest" description="Disordered" evidence="2">
    <location>
        <begin position="197"/>
        <end position="225"/>
    </location>
</feature>
<dbReference type="PANTHER" id="PTHR13817:SF73">
    <property type="entry name" value="FIBRONECTIN TYPE-III DOMAIN-CONTAINING PROTEIN"/>
    <property type="match status" value="1"/>
</dbReference>
<keyword evidence="1" id="KW-0677">Repeat</keyword>
<dbReference type="SMART" id="SM00060">
    <property type="entry name" value="FN3"/>
    <property type="match status" value="9"/>
</dbReference>
<feature type="domain" description="Fibronectin type-III" evidence="4">
    <location>
        <begin position="609"/>
        <end position="704"/>
    </location>
</feature>
<sequence length="1162" mass="124610">MKKGFLCAPKETPKQSGELNKGRDAESFITDTEKENHMMEKEKAFESNDGKIKSRANGSTAEVVKQEKVAPALAPALAQAPVAPPPPPSSPEMVSSSAERLVFQWKVQAETVKAVQEAEQKQAEDCHTLDTYLALTECSAKNSETIVCQGACCEKTADGHLMFQTEVTNFRFAVNYKAVACIKTNKWKVVEGQGIEIESPGTTPSRPEAPSVSGKGKNHLKLKWTPPEARGSPVNLYEVELRALEGDGADDDDTFVPWGSAMLVHKSPDCKCEVKSLKPGTAYQTRVRAFNRYGASQPSPWVCVVTSATVPMQPPPPYVSQVGLEWMLIAWQPPEDDGGTTINRYSLEVDETLEETPQFTVQYNGPEKQFLMKPVVCGRKYRFRVRAFNAVGCSQFSNVMEASGVCGAPSPPGPVQLAGNLTAHGMTLTWTPPMKDNGSAVQLYQVAMRRILDGMPMGYFEIVYNGPELVCEVGRLFPACVYEFCVVAISALGTSAPSPSTCISTAGAPPGPPPPPFVLQNEVGKLTVGWTLPDICNGAPVTSFRVERIVSDDGGRSCTRELVHEGSSICFSFQGLAPGSAITLSVSAINMYGIGPSSLPATFVTPCTPPGRPAISQASACGAGRATIHWNAPEEDGGSPITLYKVYVHLKGSSQEPIQVLTESSPLTVDSLSPGSIYVVKVLAMNSFGNGDWSEPLKFSSDPGAPAAPESPEITRVTSQSVMLSWQPPVRTNGADVEEFSLQMLEVVSSLQASAGFQTMYTGSLRCFEVMGLRPGTSYKFRVCAKNAAGQGPYSIPAIGTTDAVPPGPPLAVTLTGVTTSSLKVKWSPPAFEGGSPVTSYSVLVAELADDRADDRAGKGKKQSPGGAKEAWRGSAMSCKVKAAPDTQYEIFLVAHNVIGPGVPAPSVFAKTPQQQAAPVKLKPPPRLAAPTVSVKGSQVRVSWLPCKDANPPVRCFKLVAEELGSANRDSQSLEEEEAAKELYVGSGTSTDVTSLVPGCSYNLFVMAENDVGRGAWSLPTLVQLKSIQEKKKSRELPPPVPADLKLEKATRTSLKLSWTPGGGEGRERETFQLEIAEGSGSFECVYTGTDTSFTVMKLKNNCRYRARVKAMTKSGSASRYTEEQSFKTLAPVESKWRTHALSILAVLVLVVLVYGLLRSNE</sequence>
<dbReference type="InterPro" id="IPR013783">
    <property type="entry name" value="Ig-like_fold"/>
</dbReference>
<feature type="region of interest" description="Disordered" evidence="2">
    <location>
        <begin position="1"/>
        <end position="64"/>
    </location>
</feature>
<proteinExistence type="predicted"/>
<feature type="domain" description="Fibronectin type-III" evidence="4">
    <location>
        <begin position="206"/>
        <end position="309"/>
    </location>
</feature>
<feature type="transmembrane region" description="Helical" evidence="3">
    <location>
        <begin position="1137"/>
        <end position="1158"/>
    </location>
</feature>
<dbReference type="Gene3D" id="2.60.40.10">
    <property type="entry name" value="Immunoglobulins"/>
    <property type="match status" value="9"/>
</dbReference>